<gene>
    <name evidence="2" type="ORF">IDM40_27810</name>
</gene>
<feature type="non-terminal residue" evidence="2">
    <location>
        <position position="115"/>
    </location>
</feature>
<keyword evidence="2" id="KW-0808">Transferase</keyword>
<proteinExistence type="predicted"/>
<evidence type="ECO:0000313" key="2">
    <source>
        <dbReference type="EMBL" id="MBE3002470.1"/>
    </source>
</evidence>
<feature type="transmembrane region" description="Helical" evidence="1">
    <location>
        <begin position="33"/>
        <end position="54"/>
    </location>
</feature>
<comment type="caution">
    <text evidence="2">The sequence shown here is derived from an EMBL/GenBank/DDBJ whole genome shotgun (WGS) entry which is preliminary data.</text>
</comment>
<keyword evidence="1" id="KW-0812">Transmembrane</keyword>
<dbReference type="GO" id="GO:0016746">
    <property type="term" value="F:acyltransferase activity"/>
    <property type="evidence" value="ECO:0007669"/>
    <property type="project" value="UniProtKB-KW"/>
</dbReference>
<keyword evidence="1" id="KW-1133">Transmembrane helix</keyword>
<keyword evidence="3" id="KW-1185">Reference proteome</keyword>
<keyword evidence="1" id="KW-0472">Membrane</keyword>
<dbReference type="EMBL" id="JADBGI010000076">
    <property type="protein sequence ID" value="MBE3002470.1"/>
    <property type="molecule type" value="Genomic_DNA"/>
</dbReference>
<evidence type="ECO:0000256" key="1">
    <source>
        <dbReference type="SAM" id="Phobius"/>
    </source>
</evidence>
<feature type="transmembrane region" description="Helical" evidence="1">
    <location>
        <begin position="93"/>
        <end position="112"/>
    </location>
</feature>
<reference evidence="2 3" key="1">
    <citation type="submission" date="2020-09" db="EMBL/GenBank/DDBJ databases">
        <title>Diversity and distribution of actinomycetes associated with coral in the coast of Hainan.</title>
        <authorList>
            <person name="Li F."/>
        </authorList>
    </citation>
    <scope>NUCLEOTIDE SEQUENCE [LARGE SCALE GENOMIC DNA]</scope>
    <source>
        <strain evidence="2 3">HNM0947</strain>
    </source>
</reference>
<feature type="non-terminal residue" evidence="2">
    <location>
        <position position="1"/>
    </location>
</feature>
<protein>
    <submittedName>
        <fullName evidence="2">Acyltransferase</fullName>
    </submittedName>
</protein>
<organism evidence="2 3">
    <name type="scientific">Nocardiopsis coralli</name>
    <dbReference type="NCBI Taxonomy" id="2772213"/>
    <lineage>
        <taxon>Bacteria</taxon>
        <taxon>Bacillati</taxon>
        <taxon>Actinomycetota</taxon>
        <taxon>Actinomycetes</taxon>
        <taxon>Streptosporangiales</taxon>
        <taxon>Nocardiopsidaceae</taxon>
        <taxon>Nocardiopsis</taxon>
    </lineage>
</organism>
<sequence length="115" mass="12078">SLSIQGQFYVLWPLLLTLAVVAAARSRLTVRGAVLAVAGGVFVLSLAYSVWVTAVDQPWAYFDTGARLWELAFGAALAVVVGHIVLPVGVRVVLGWAGLIALLLCGALVPVSTMF</sequence>
<feature type="transmembrane region" description="Helical" evidence="1">
    <location>
        <begin position="66"/>
        <end position="86"/>
    </location>
</feature>
<evidence type="ECO:0000313" key="3">
    <source>
        <dbReference type="Proteomes" id="UP000806528"/>
    </source>
</evidence>
<keyword evidence="2" id="KW-0012">Acyltransferase</keyword>
<feature type="transmembrane region" description="Helical" evidence="1">
    <location>
        <begin position="6"/>
        <end position="24"/>
    </location>
</feature>
<dbReference type="Proteomes" id="UP000806528">
    <property type="component" value="Unassembled WGS sequence"/>
</dbReference>
<accession>A0ABR9PF55</accession>
<name>A0ABR9PF55_9ACTN</name>